<feature type="signal peptide" evidence="1">
    <location>
        <begin position="1"/>
        <end position="19"/>
    </location>
</feature>
<feature type="chain" id="PRO_5012078777" description="Secreted protein" evidence="1">
    <location>
        <begin position="20"/>
        <end position="79"/>
    </location>
</feature>
<protein>
    <recommendedName>
        <fullName evidence="4">Secreted protein</fullName>
    </recommendedName>
</protein>
<proteinExistence type="predicted"/>
<sequence length="79" mass="8816">MILQRRCLLCFVLSHGCGSRVIGPASMAWDSHSPYSKQQHIVCHARIDATGDPRLGRVCSAVARFAARYLMVALDRFLK</sequence>
<dbReference type="EMBL" id="MCFD01000035">
    <property type="protein sequence ID" value="ORX65336.1"/>
    <property type="molecule type" value="Genomic_DNA"/>
</dbReference>
<name>A0A1Y1VWG8_9FUNG</name>
<keyword evidence="1" id="KW-0732">Signal</keyword>
<organism evidence="2 3">
    <name type="scientific">Linderina pennispora</name>
    <dbReference type="NCBI Taxonomy" id="61395"/>
    <lineage>
        <taxon>Eukaryota</taxon>
        <taxon>Fungi</taxon>
        <taxon>Fungi incertae sedis</taxon>
        <taxon>Zoopagomycota</taxon>
        <taxon>Kickxellomycotina</taxon>
        <taxon>Kickxellomycetes</taxon>
        <taxon>Kickxellales</taxon>
        <taxon>Kickxellaceae</taxon>
        <taxon>Linderina</taxon>
    </lineage>
</organism>
<dbReference type="GeneID" id="63799817"/>
<accession>A0A1Y1VWG8</accession>
<evidence type="ECO:0000313" key="2">
    <source>
        <dbReference type="EMBL" id="ORX65336.1"/>
    </source>
</evidence>
<dbReference type="AlphaFoldDB" id="A0A1Y1VWG8"/>
<evidence type="ECO:0000256" key="1">
    <source>
        <dbReference type="SAM" id="SignalP"/>
    </source>
</evidence>
<dbReference type="RefSeq" id="XP_040739594.1">
    <property type="nucleotide sequence ID" value="XM_040883169.1"/>
</dbReference>
<evidence type="ECO:0008006" key="4">
    <source>
        <dbReference type="Google" id="ProtNLM"/>
    </source>
</evidence>
<reference evidence="2 3" key="1">
    <citation type="submission" date="2016-07" db="EMBL/GenBank/DDBJ databases">
        <title>Pervasive Adenine N6-methylation of Active Genes in Fungi.</title>
        <authorList>
            <consortium name="DOE Joint Genome Institute"/>
            <person name="Mondo S.J."/>
            <person name="Dannebaum R.O."/>
            <person name="Kuo R.C."/>
            <person name="Labutti K."/>
            <person name="Haridas S."/>
            <person name="Kuo A."/>
            <person name="Salamov A."/>
            <person name="Ahrendt S.R."/>
            <person name="Lipzen A."/>
            <person name="Sullivan W."/>
            <person name="Andreopoulos W.B."/>
            <person name="Clum A."/>
            <person name="Lindquist E."/>
            <person name="Daum C."/>
            <person name="Ramamoorthy G.K."/>
            <person name="Gryganskyi A."/>
            <person name="Culley D."/>
            <person name="Magnuson J.K."/>
            <person name="James T.Y."/>
            <person name="O'Malley M.A."/>
            <person name="Stajich J.E."/>
            <person name="Spatafora J.W."/>
            <person name="Visel A."/>
            <person name="Grigoriev I.V."/>
        </authorList>
    </citation>
    <scope>NUCLEOTIDE SEQUENCE [LARGE SCALE GENOMIC DNA]</scope>
    <source>
        <strain evidence="2 3">ATCC 12442</strain>
    </source>
</reference>
<dbReference type="Proteomes" id="UP000193922">
    <property type="component" value="Unassembled WGS sequence"/>
</dbReference>
<comment type="caution">
    <text evidence="2">The sequence shown here is derived from an EMBL/GenBank/DDBJ whole genome shotgun (WGS) entry which is preliminary data.</text>
</comment>
<keyword evidence="3" id="KW-1185">Reference proteome</keyword>
<gene>
    <name evidence="2" type="ORF">DL89DRAFT_117748</name>
</gene>
<evidence type="ECO:0000313" key="3">
    <source>
        <dbReference type="Proteomes" id="UP000193922"/>
    </source>
</evidence>